<dbReference type="GO" id="GO:0006231">
    <property type="term" value="P:dTMP biosynthetic process"/>
    <property type="evidence" value="ECO:0007669"/>
    <property type="project" value="TreeGrafter"/>
</dbReference>
<feature type="transmembrane region" description="Helical" evidence="4">
    <location>
        <begin position="161"/>
        <end position="180"/>
    </location>
</feature>
<accession>A0A6J5QLR9</accession>
<evidence type="ECO:0000313" key="6">
    <source>
        <dbReference type="EMBL" id="CAB4182421.1"/>
    </source>
</evidence>
<sequence>MSANQSWLKNLNKVMREGELVSPRGMLVREVINNTSIVNMLLPVVTVNAREMGFRFMAAEAHWILSGDDRVETIAPYAKHISSFSDDGIVFQGAYGPRVVSQLDFVVKTLARDRDSRQAVMTIWNRSPSPSKDIPCTISLQFFLRDGCIHTVANMRSSDLWLGWVYDIFNFTMITAYVALMLKKMGITYIDDEPSERHYDLGYLYLNAGSQHIYERNFAKVDYICKQGGEAWQYKPFRLSSFDSPESLMSHLVALRDRDWPNVKHLHELEAHLAATQS</sequence>
<keyword evidence="2" id="KW-0489">Methyltransferase</keyword>
<keyword evidence="4" id="KW-0812">Transmembrane</keyword>
<protein>
    <submittedName>
        <fullName evidence="6">ThyA Thymidylate synthase</fullName>
    </submittedName>
</protein>
<organism evidence="6">
    <name type="scientific">uncultured Caudovirales phage</name>
    <dbReference type="NCBI Taxonomy" id="2100421"/>
    <lineage>
        <taxon>Viruses</taxon>
        <taxon>Duplodnaviria</taxon>
        <taxon>Heunggongvirae</taxon>
        <taxon>Uroviricota</taxon>
        <taxon>Caudoviricetes</taxon>
        <taxon>Peduoviridae</taxon>
        <taxon>Maltschvirus</taxon>
        <taxon>Maltschvirus maltsch</taxon>
    </lineage>
</organism>
<dbReference type="Gene3D" id="3.30.572.10">
    <property type="entry name" value="Thymidylate synthase/dCMP hydroxymethylase domain"/>
    <property type="match status" value="1"/>
</dbReference>
<dbReference type="PANTHER" id="PTHR11548:SF1">
    <property type="entry name" value="THYMIDYLATE SYNTHASE 1"/>
    <property type="match status" value="1"/>
</dbReference>
<evidence type="ECO:0000256" key="3">
    <source>
        <dbReference type="ARBA" id="ARBA00022679"/>
    </source>
</evidence>
<reference evidence="6" key="1">
    <citation type="submission" date="2020-05" db="EMBL/GenBank/DDBJ databases">
        <authorList>
            <person name="Chiriac C."/>
            <person name="Salcher M."/>
            <person name="Ghai R."/>
            <person name="Kavagutti S V."/>
        </authorList>
    </citation>
    <scope>NUCLEOTIDE SEQUENCE</scope>
</reference>
<keyword evidence="3" id="KW-0808">Transferase</keyword>
<dbReference type="GO" id="GO:0004799">
    <property type="term" value="F:thymidylate synthase activity"/>
    <property type="evidence" value="ECO:0007669"/>
    <property type="project" value="TreeGrafter"/>
</dbReference>
<comment type="similarity">
    <text evidence="1">Belongs to the thymidylate synthase family.</text>
</comment>
<dbReference type="PANTHER" id="PTHR11548">
    <property type="entry name" value="THYMIDYLATE SYNTHASE 1"/>
    <property type="match status" value="1"/>
</dbReference>
<name>A0A6J5QLR9_9CAUD</name>
<keyword evidence="4" id="KW-1133">Transmembrane helix</keyword>
<dbReference type="EMBL" id="LR797041">
    <property type="protein sequence ID" value="CAB4182421.1"/>
    <property type="molecule type" value="Genomic_DNA"/>
</dbReference>
<dbReference type="Pfam" id="PF00303">
    <property type="entry name" value="Thymidylat_synt"/>
    <property type="match status" value="1"/>
</dbReference>
<proteinExistence type="inferred from homology"/>
<evidence type="ECO:0000256" key="4">
    <source>
        <dbReference type="SAM" id="Phobius"/>
    </source>
</evidence>
<feature type="domain" description="Thymidylate synthase/dCMP hydroxymethylase" evidence="5">
    <location>
        <begin position="6"/>
        <end position="220"/>
    </location>
</feature>
<gene>
    <name evidence="6" type="ORF">UFOVP1090_12</name>
</gene>
<dbReference type="GO" id="GO:0032259">
    <property type="term" value="P:methylation"/>
    <property type="evidence" value="ECO:0007669"/>
    <property type="project" value="UniProtKB-KW"/>
</dbReference>
<dbReference type="InterPro" id="IPR023451">
    <property type="entry name" value="Thymidate_synth/dCMP_Mease_dom"/>
</dbReference>
<dbReference type="SUPFAM" id="SSF55831">
    <property type="entry name" value="Thymidylate synthase/dCMP hydroxymethylase"/>
    <property type="match status" value="1"/>
</dbReference>
<dbReference type="InterPro" id="IPR045097">
    <property type="entry name" value="Thymidate_synth/dCMP_Mease"/>
</dbReference>
<dbReference type="InterPro" id="IPR036926">
    <property type="entry name" value="Thymidate_synth/dCMP_Mease_sf"/>
</dbReference>
<evidence type="ECO:0000256" key="2">
    <source>
        <dbReference type="ARBA" id="ARBA00022603"/>
    </source>
</evidence>
<evidence type="ECO:0000259" key="5">
    <source>
        <dbReference type="Pfam" id="PF00303"/>
    </source>
</evidence>
<keyword evidence="4" id="KW-0472">Membrane</keyword>
<evidence type="ECO:0000256" key="1">
    <source>
        <dbReference type="ARBA" id="ARBA00009972"/>
    </source>
</evidence>